<protein>
    <submittedName>
        <fullName evidence="1">Uncharacterized protein</fullName>
    </submittedName>
</protein>
<accession>A0ABY8C925</accession>
<dbReference type="RefSeq" id="WP_315571907.1">
    <property type="nucleotide sequence ID" value="NZ_CP118868.1"/>
</dbReference>
<keyword evidence="2" id="KW-1185">Reference proteome</keyword>
<reference evidence="1 2" key="1">
    <citation type="submission" date="2023-02" db="EMBL/GenBank/DDBJ databases">
        <title>Novel Oscillospiraceae bacterial genomes.</title>
        <authorList>
            <person name="Srinivasan S."/>
            <person name="Austin M.N."/>
            <person name="Fiedler T.L."/>
            <person name="Strenk S.M."/>
            <person name="Agnew K.J."/>
            <person name="Nagana Gowda G.A."/>
            <person name="Raftery D."/>
            <person name="Beamer M.A."/>
            <person name="Achilles S.L."/>
            <person name="Wiesenfeld H.C."/>
            <person name="Fredricks D.N."/>
            <person name="Hillier S.L."/>
        </authorList>
    </citation>
    <scope>NUCLEOTIDE SEQUENCE [LARGE SCALE GENOMIC DNA]</scope>
    <source>
        <strain evidence="1 2">CHIC02 1186E3-8</strain>
    </source>
</reference>
<dbReference type="Proteomes" id="UP001220478">
    <property type="component" value="Chromosome"/>
</dbReference>
<gene>
    <name evidence="1" type="ORF">PYS61_01190</name>
</gene>
<sequence length="73" mass="8049">MIKIFLINESICNPISGSSEKEKPKGLRATFSPILSNYYKTHRKACAFDLYFGSIAQKNASGKGHSRGADKLI</sequence>
<evidence type="ECO:0000313" key="2">
    <source>
        <dbReference type="Proteomes" id="UP001220478"/>
    </source>
</evidence>
<dbReference type="EMBL" id="CP118868">
    <property type="protein sequence ID" value="WEG35808.1"/>
    <property type="molecule type" value="Genomic_DNA"/>
</dbReference>
<evidence type="ECO:0000313" key="1">
    <source>
        <dbReference type="EMBL" id="WEG35808.1"/>
    </source>
</evidence>
<proteinExistence type="predicted"/>
<organism evidence="1 2">
    <name type="scientific">Amygdalobacter indicium</name>
    <dbReference type="NCBI Taxonomy" id="3029272"/>
    <lineage>
        <taxon>Bacteria</taxon>
        <taxon>Bacillati</taxon>
        <taxon>Bacillota</taxon>
        <taxon>Clostridia</taxon>
        <taxon>Eubacteriales</taxon>
        <taxon>Oscillospiraceae</taxon>
        <taxon>Amygdalobacter</taxon>
    </lineage>
</organism>
<name>A0ABY8C925_9FIRM</name>